<comment type="caution">
    <text evidence="2">The sequence shown here is derived from an EMBL/GenBank/DDBJ whole genome shotgun (WGS) entry which is preliminary data.</text>
</comment>
<accession>A0AAD6VMU6</accession>
<dbReference type="EMBL" id="JARJCW010000013">
    <property type="protein sequence ID" value="KAJ7217804.1"/>
    <property type="molecule type" value="Genomic_DNA"/>
</dbReference>
<name>A0AAD6VMU6_9AGAR</name>
<organism evidence="2 3">
    <name type="scientific">Mycena pura</name>
    <dbReference type="NCBI Taxonomy" id="153505"/>
    <lineage>
        <taxon>Eukaryota</taxon>
        <taxon>Fungi</taxon>
        <taxon>Dikarya</taxon>
        <taxon>Basidiomycota</taxon>
        <taxon>Agaricomycotina</taxon>
        <taxon>Agaricomycetes</taxon>
        <taxon>Agaricomycetidae</taxon>
        <taxon>Agaricales</taxon>
        <taxon>Marasmiineae</taxon>
        <taxon>Mycenaceae</taxon>
        <taxon>Mycena</taxon>
    </lineage>
</organism>
<protein>
    <submittedName>
        <fullName evidence="2">Uncharacterized protein</fullName>
    </submittedName>
</protein>
<feature type="compositionally biased region" description="Basic residues" evidence="1">
    <location>
        <begin position="11"/>
        <end position="20"/>
    </location>
</feature>
<keyword evidence="3" id="KW-1185">Reference proteome</keyword>
<evidence type="ECO:0000313" key="3">
    <source>
        <dbReference type="Proteomes" id="UP001219525"/>
    </source>
</evidence>
<gene>
    <name evidence="2" type="ORF">GGX14DRAFT_561168</name>
</gene>
<feature type="region of interest" description="Disordered" evidence="1">
    <location>
        <begin position="1"/>
        <end position="45"/>
    </location>
</feature>
<sequence length="221" mass="24378">MSPSSPVPSARYRRHRRHPYWHTATSDPRRRATPHGYTSSANATSTATGNVQGAGALFSNVAFPPPATLMAYPCWARKRVRRPVIRYVRDDPRAARFPPPAHPHPSEHNRLQHRITVVAEDAPNATDRLVPATRYTSNLQWLSLPISLTLPVSYRDTHPQKGSGMCVPCFVGSLVIPLDMHPLLWPLANGSIRNTLMTTDPEVTISLSDSEIAATSNPLGL</sequence>
<evidence type="ECO:0000313" key="2">
    <source>
        <dbReference type="EMBL" id="KAJ7217804.1"/>
    </source>
</evidence>
<reference evidence="2" key="1">
    <citation type="submission" date="2023-03" db="EMBL/GenBank/DDBJ databases">
        <title>Massive genome expansion in bonnet fungi (Mycena s.s.) driven by repeated elements and novel gene families across ecological guilds.</title>
        <authorList>
            <consortium name="Lawrence Berkeley National Laboratory"/>
            <person name="Harder C.B."/>
            <person name="Miyauchi S."/>
            <person name="Viragh M."/>
            <person name="Kuo A."/>
            <person name="Thoen E."/>
            <person name="Andreopoulos B."/>
            <person name="Lu D."/>
            <person name="Skrede I."/>
            <person name="Drula E."/>
            <person name="Henrissat B."/>
            <person name="Morin E."/>
            <person name="Kohler A."/>
            <person name="Barry K."/>
            <person name="LaButti K."/>
            <person name="Morin E."/>
            <person name="Salamov A."/>
            <person name="Lipzen A."/>
            <person name="Mereny Z."/>
            <person name="Hegedus B."/>
            <person name="Baldrian P."/>
            <person name="Stursova M."/>
            <person name="Weitz H."/>
            <person name="Taylor A."/>
            <person name="Grigoriev I.V."/>
            <person name="Nagy L.G."/>
            <person name="Martin F."/>
            <person name="Kauserud H."/>
        </authorList>
    </citation>
    <scope>NUCLEOTIDE SEQUENCE</scope>
    <source>
        <strain evidence="2">9144</strain>
    </source>
</reference>
<dbReference type="Proteomes" id="UP001219525">
    <property type="component" value="Unassembled WGS sequence"/>
</dbReference>
<dbReference type="AlphaFoldDB" id="A0AAD6VMU6"/>
<evidence type="ECO:0000256" key="1">
    <source>
        <dbReference type="SAM" id="MobiDB-lite"/>
    </source>
</evidence>
<proteinExistence type="predicted"/>